<dbReference type="Gene3D" id="3.90.660.10">
    <property type="match status" value="1"/>
</dbReference>
<dbReference type="Proteomes" id="UP000238634">
    <property type="component" value="Unassembled WGS sequence"/>
</dbReference>
<reference evidence="2 3" key="1">
    <citation type="submission" date="2018-02" db="EMBL/GenBank/DDBJ databases">
        <authorList>
            <person name="Cohen D.B."/>
            <person name="Kent A.D."/>
        </authorList>
    </citation>
    <scope>NUCLEOTIDE SEQUENCE [LARGE SCALE GENOMIC DNA]</scope>
    <source>
        <strain evidence="2 3">ULC007</strain>
    </source>
</reference>
<evidence type="ECO:0000259" key="1">
    <source>
        <dbReference type="Pfam" id="PF01593"/>
    </source>
</evidence>
<feature type="domain" description="Amine oxidase" evidence="1">
    <location>
        <begin position="110"/>
        <end position="342"/>
    </location>
</feature>
<sequence length="360" mass="39328">MADSHFDIAVIGAGVAGLTCAQQLQQAGYKVVVVEKSRGLGGRLATRRLQGTHADHGVCYLKPKDDRFKALVEKLLERSILQVWTDTIHELDAEGQLIEPPDHAPRYASPTGISTIAKFLATGLNIWLNQRVEAIHLIDQGWALQFEPDERTPITNPASLTASAIVSAIPAPQALTLLEPVADVETLLTRLRSIQFSACISAIAVYSPQQNESALPWKAVTCAHDPAIGWVGLDSTKQNSPSQRVVIVQSTAAFASRHLEASDLQSIGQTLLDRAADLLAPWLKSPEILQVHRWRYAFPINPLAEKFLTANIRSPLLLTGDWCRGNRVESAFLAGLATSAQINSQLQSRSLVENFWETIA</sequence>
<dbReference type="OrthoDB" id="5792777at2"/>
<dbReference type="STRING" id="1920490.GCA_001895925_04382"/>
<evidence type="ECO:0000313" key="2">
    <source>
        <dbReference type="EMBL" id="PSB19180.1"/>
    </source>
</evidence>
<dbReference type="InterPro" id="IPR036188">
    <property type="entry name" value="FAD/NAD-bd_sf"/>
</dbReference>
<name>A0A2T1DF83_9CYAN</name>
<dbReference type="SUPFAM" id="SSF51905">
    <property type="entry name" value="FAD/NAD(P)-binding domain"/>
    <property type="match status" value="1"/>
</dbReference>
<dbReference type="PANTHER" id="PTHR16128:SF5">
    <property type="entry name" value="FAD_NAD(P)-BINDING OXIDOREDUCTASE FAMILY PROTEIN"/>
    <property type="match status" value="1"/>
</dbReference>
<dbReference type="PANTHER" id="PTHR16128">
    <property type="entry name" value="FAD/NAD(P)-BINDING OXIDOREDUCTASE FAMILY PROTEIN"/>
    <property type="match status" value="1"/>
</dbReference>
<dbReference type="InterPro" id="IPR002937">
    <property type="entry name" value="Amino_oxidase"/>
</dbReference>
<gene>
    <name evidence="2" type="ORF">C7B65_12580</name>
</gene>
<dbReference type="PRINTS" id="PR00419">
    <property type="entry name" value="ADXRDTASE"/>
</dbReference>
<dbReference type="Gene3D" id="3.50.50.60">
    <property type="entry name" value="FAD/NAD(P)-binding domain"/>
    <property type="match status" value="1"/>
</dbReference>
<dbReference type="Pfam" id="PF01593">
    <property type="entry name" value="Amino_oxidase"/>
    <property type="match status" value="1"/>
</dbReference>
<dbReference type="GO" id="GO:0016491">
    <property type="term" value="F:oxidoreductase activity"/>
    <property type="evidence" value="ECO:0007669"/>
    <property type="project" value="InterPro"/>
</dbReference>
<comment type="caution">
    <text evidence="2">The sequence shown here is derived from an EMBL/GenBank/DDBJ whole genome shotgun (WGS) entry which is preliminary data.</text>
</comment>
<protein>
    <submittedName>
        <fullName evidence="2">FAD-dependent oxidoreductase</fullName>
    </submittedName>
</protein>
<dbReference type="AlphaFoldDB" id="A0A2T1DF83"/>
<keyword evidence="3" id="KW-1185">Reference proteome</keyword>
<accession>A0A2T1DF83</accession>
<proteinExistence type="predicted"/>
<evidence type="ECO:0000313" key="3">
    <source>
        <dbReference type="Proteomes" id="UP000238634"/>
    </source>
</evidence>
<reference evidence="2 3" key="2">
    <citation type="submission" date="2018-03" db="EMBL/GenBank/DDBJ databases">
        <title>The ancient ancestry and fast evolution of plastids.</title>
        <authorList>
            <person name="Moore K.R."/>
            <person name="Magnabosco C."/>
            <person name="Momper L."/>
            <person name="Gold D.A."/>
            <person name="Bosak T."/>
            <person name="Fournier G.P."/>
        </authorList>
    </citation>
    <scope>NUCLEOTIDE SEQUENCE [LARGE SCALE GENOMIC DNA]</scope>
    <source>
        <strain evidence="2 3">ULC007</strain>
    </source>
</reference>
<dbReference type="EMBL" id="PVWG01000012">
    <property type="protein sequence ID" value="PSB19180.1"/>
    <property type="molecule type" value="Genomic_DNA"/>
</dbReference>
<organism evidence="2 3">
    <name type="scientific">Phormidesmis priestleyi ULC007</name>
    <dbReference type="NCBI Taxonomy" id="1920490"/>
    <lineage>
        <taxon>Bacteria</taxon>
        <taxon>Bacillati</taxon>
        <taxon>Cyanobacteriota</taxon>
        <taxon>Cyanophyceae</taxon>
        <taxon>Leptolyngbyales</taxon>
        <taxon>Leptolyngbyaceae</taxon>
        <taxon>Phormidesmis</taxon>
    </lineage>
</organism>
<dbReference type="Pfam" id="PF13450">
    <property type="entry name" value="NAD_binding_8"/>
    <property type="match status" value="1"/>
</dbReference>